<reference evidence="11" key="1">
    <citation type="journal article" date="2019" name="Int. J. Syst. Evol. Microbiol.">
        <title>The Global Catalogue of Microorganisms (GCM) 10K type strain sequencing project: providing services to taxonomists for standard genome sequencing and annotation.</title>
        <authorList>
            <consortium name="The Broad Institute Genomics Platform"/>
            <consortium name="The Broad Institute Genome Sequencing Center for Infectious Disease"/>
            <person name="Wu L."/>
            <person name="Ma J."/>
        </authorList>
    </citation>
    <scope>NUCLEOTIDE SEQUENCE [LARGE SCALE GENOMIC DNA]</scope>
    <source>
        <strain evidence="11">JCM 4602</strain>
    </source>
</reference>
<evidence type="ECO:0000256" key="4">
    <source>
        <dbReference type="ARBA" id="ARBA00022741"/>
    </source>
</evidence>
<organism evidence="10 11">
    <name type="scientific">Streptomyces rubiginosohelvolus</name>
    <dbReference type="NCBI Taxonomy" id="67362"/>
    <lineage>
        <taxon>Bacteria</taxon>
        <taxon>Bacillati</taxon>
        <taxon>Actinomycetota</taxon>
        <taxon>Actinomycetes</taxon>
        <taxon>Kitasatosporales</taxon>
        <taxon>Streptomycetaceae</taxon>
        <taxon>Streptomyces</taxon>
    </lineage>
</organism>
<keyword evidence="11" id="KW-1185">Reference proteome</keyword>
<dbReference type="EMBL" id="BMUW01000019">
    <property type="protein sequence ID" value="GGZ78907.1"/>
    <property type="molecule type" value="Genomic_DNA"/>
</dbReference>
<keyword evidence="2" id="KW-1003">Cell membrane</keyword>
<keyword evidence="7 8" id="KW-0472">Membrane</keyword>
<keyword evidence="4" id="KW-0547">Nucleotide-binding</keyword>
<dbReference type="Pfam" id="PF18967">
    <property type="entry name" value="PycTM"/>
    <property type="match status" value="1"/>
</dbReference>
<evidence type="ECO:0000256" key="8">
    <source>
        <dbReference type="SAM" id="Phobius"/>
    </source>
</evidence>
<feature type="transmembrane region" description="Helical" evidence="8">
    <location>
        <begin position="145"/>
        <end position="165"/>
    </location>
</feature>
<evidence type="ECO:0000256" key="3">
    <source>
        <dbReference type="ARBA" id="ARBA00022692"/>
    </source>
</evidence>
<sequence length="166" mass="18517">MPQEHDPGEDVRLVLSETGEWIRNADTKTGLLATVLAVLLGVISQKAEKKDLFPPFSEGWGYVPFAFLVLTVTAIAASYWSFYRVLSPRVDIPSMSTRFAWPWIAYVSESALGNLDARSVRKEAWVQARALALISQAKFKFFRRGLATSAISGCAFLIWLFLVSVK</sequence>
<comment type="subcellular location">
    <subcellularLocation>
        <location evidence="1">Cell membrane</location>
    </subcellularLocation>
</comment>
<evidence type="ECO:0000256" key="6">
    <source>
        <dbReference type="ARBA" id="ARBA00023118"/>
    </source>
</evidence>
<name>A0ABQ3CEJ8_9ACTN</name>
<evidence type="ECO:0000259" key="9">
    <source>
        <dbReference type="Pfam" id="PF18967"/>
    </source>
</evidence>
<evidence type="ECO:0000256" key="7">
    <source>
        <dbReference type="ARBA" id="ARBA00023136"/>
    </source>
</evidence>
<comment type="caution">
    <text evidence="10">The sequence shown here is derived from an EMBL/GenBank/DDBJ whole genome shotgun (WGS) entry which is preliminary data.</text>
</comment>
<keyword evidence="5 8" id="KW-1133">Transmembrane helix</keyword>
<evidence type="ECO:0000313" key="10">
    <source>
        <dbReference type="EMBL" id="GGZ78907.1"/>
    </source>
</evidence>
<evidence type="ECO:0000256" key="2">
    <source>
        <dbReference type="ARBA" id="ARBA00022475"/>
    </source>
</evidence>
<keyword evidence="3 8" id="KW-0812">Transmembrane</keyword>
<keyword evidence="6" id="KW-0051">Antiviral defense</keyword>
<feature type="transmembrane region" description="Helical" evidence="8">
    <location>
        <begin position="59"/>
        <end position="82"/>
    </location>
</feature>
<gene>
    <name evidence="10" type="ORF">GCM10010328_62190</name>
</gene>
<dbReference type="Proteomes" id="UP000624183">
    <property type="component" value="Unassembled WGS sequence"/>
</dbReference>
<evidence type="ECO:0000313" key="11">
    <source>
        <dbReference type="Proteomes" id="UP000624183"/>
    </source>
</evidence>
<dbReference type="InterPro" id="IPR043760">
    <property type="entry name" value="PycTM_dom"/>
</dbReference>
<accession>A0ABQ3CEJ8</accession>
<evidence type="ECO:0000256" key="5">
    <source>
        <dbReference type="ARBA" id="ARBA00022989"/>
    </source>
</evidence>
<protein>
    <recommendedName>
        <fullName evidence="9">Pycsar effector protein domain-containing protein</fullName>
    </recommendedName>
</protein>
<proteinExistence type="predicted"/>
<evidence type="ECO:0000256" key="1">
    <source>
        <dbReference type="ARBA" id="ARBA00004236"/>
    </source>
</evidence>
<feature type="domain" description="Pycsar effector protein" evidence="9">
    <location>
        <begin position="15"/>
        <end position="163"/>
    </location>
</feature>